<feature type="domain" description="Glycosyl transferase family 1" evidence="1">
    <location>
        <begin position="1"/>
        <end position="99"/>
    </location>
</feature>
<accession>X1USC1</accession>
<gene>
    <name evidence="2" type="ORF">S12H4_51581</name>
</gene>
<dbReference type="SUPFAM" id="SSF53756">
    <property type="entry name" value="UDP-Glycosyltransferase/glycogen phosphorylase"/>
    <property type="match status" value="1"/>
</dbReference>
<dbReference type="InterPro" id="IPR001296">
    <property type="entry name" value="Glyco_trans_1"/>
</dbReference>
<evidence type="ECO:0000313" key="2">
    <source>
        <dbReference type="EMBL" id="GAJ02796.1"/>
    </source>
</evidence>
<dbReference type="Gene3D" id="3.40.50.2000">
    <property type="entry name" value="Glycogen Phosphorylase B"/>
    <property type="match status" value="1"/>
</dbReference>
<dbReference type="AlphaFoldDB" id="X1USC1"/>
<dbReference type="EMBL" id="BARW01032613">
    <property type="protein sequence ID" value="GAJ02796.1"/>
    <property type="molecule type" value="Genomic_DNA"/>
</dbReference>
<protein>
    <recommendedName>
        <fullName evidence="1">Glycosyl transferase family 1 domain-containing protein</fullName>
    </recommendedName>
</protein>
<name>X1USC1_9ZZZZ</name>
<feature type="non-terminal residue" evidence="2">
    <location>
        <position position="1"/>
    </location>
</feature>
<proteinExistence type="predicted"/>
<dbReference type="PANTHER" id="PTHR12526:SF630">
    <property type="entry name" value="GLYCOSYLTRANSFERASE"/>
    <property type="match status" value="1"/>
</dbReference>
<dbReference type="PANTHER" id="PTHR12526">
    <property type="entry name" value="GLYCOSYLTRANSFERASE"/>
    <property type="match status" value="1"/>
</dbReference>
<dbReference type="Pfam" id="PF00534">
    <property type="entry name" value="Glycos_transf_1"/>
    <property type="match status" value="1"/>
</dbReference>
<evidence type="ECO:0000259" key="1">
    <source>
        <dbReference type="Pfam" id="PF00534"/>
    </source>
</evidence>
<comment type="caution">
    <text evidence="2">The sequence shown here is derived from an EMBL/GenBank/DDBJ whole genome shotgun (WGS) entry which is preliminary data.</text>
</comment>
<organism evidence="2">
    <name type="scientific">marine sediment metagenome</name>
    <dbReference type="NCBI Taxonomy" id="412755"/>
    <lineage>
        <taxon>unclassified sequences</taxon>
        <taxon>metagenomes</taxon>
        <taxon>ecological metagenomes</taxon>
    </lineage>
</organism>
<sequence>KLKNKDRIVFLGARTDIPEILSETDISILTSHREGCSNTVLESMSSKCPLVITDVGDNKVILSDENKDFISRLGDVDEMVKKIAQLIDQPKLRSKIGKALCVPNRLNCAQGTFSR</sequence>
<reference evidence="2" key="1">
    <citation type="journal article" date="2014" name="Front. Microbiol.">
        <title>High frequency of phylogenetically diverse reductive dehalogenase-homologous genes in deep subseafloor sedimentary metagenomes.</title>
        <authorList>
            <person name="Kawai M."/>
            <person name="Futagami T."/>
            <person name="Toyoda A."/>
            <person name="Takaki Y."/>
            <person name="Nishi S."/>
            <person name="Hori S."/>
            <person name="Arai W."/>
            <person name="Tsubouchi T."/>
            <person name="Morono Y."/>
            <person name="Uchiyama I."/>
            <person name="Ito T."/>
            <person name="Fujiyama A."/>
            <person name="Inagaki F."/>
            <person name="Takami H."/>
        </authorList>
    </citation>
    <scope>NUCLEOTIDE SEQUENCE</scope>
    <source>
        <strain evidence="2">Expedition CK06-06</strain>
    </source>
</reference>